<gene>
    <name evidence="2" type="ORF">BJ988_003456</name>
</gene>
<keyword evidence="1" id="KW-0732">Signal</keyword>
<evidence type="ECO:0008006" key="4">
    <source>
        <dbReference type="Google" id="ProtNLM"/>
    </source>
</evidence>
<evidence type="ECO:0000313" key="3">
    <source>
        <dbReference type="Proteomes" id="UP000564496"/>
    </source>
</evidence>
<proteinExistence type="predicted"/>
<name>A0A7Z0DNV8_9ACTN</name>
<dbReference type="EMBL" id="JACBZR010000001">
    <property type="protein sequence ID" value="NYI78808.1"/>
    <property type="molecule type" value="Genomic_DNA"/>
</dbReference>
<dbReference type="Proteomes" id="UP000564496">
    <property type="component" value="Unassembled WGS sequence"/>
</dbReference>
<comment type="caution">
    <text evidence="2">The sequence shown here is derived from an EMBL/GenBank/DDBJ whole genome shotgun (WGS) entry which is preliminary data.</text>
</comment>
<evidence type="ECO:0000313" key="2">
    <source>
        <dbReference type="EMBL" id="NYI78808.1"/>
    </source>
</evidence>
<feature type="chain" id="PRO_5030713487" description="Secreted protein" evidence="1">
    <location>
        <begin position="32"/>
        <end position="206"/>
    </location>
</feature>
<dbReference type="AlphaFoldDB" id="A0A7Z0DNV8"/>
<accession>A0A7Z0DNV8</accession>
<evidence type="ECO:0000256" key="1">
    <source>
        <dbReference type="SAM" id="SignalP"/>
    </source>
</evidence>
<dbReference type="RefSeq" id="WP_179659113.1">
    <property type="nucleotide sequence ID" value="NZ_JACBZR010000001.1"/>
</dbReference>
<sequence length="206" mass="20932">MKNFISRLLTALAAGALAIATVVATSSPAQADVDAYTPHGGPMVGLTGDYVDFTFNEAGQTFNCGNFDMSGTIPNAGASRFFGAPATTWGQVVHGGCTNPIIGDSTFDPIGAWQFAITGPEVGSVSPAAFTNVALFVQAADCAFNIAGDVSGVFDDATGVFTSTGSSLVVTDTPTGFICPILGFEQGHTVSMSGSWTITGLTITNP</sequence>
<organism evidence="2 3">
    <name type="scientific">Nocardioides panzhihuensis</name>
    <dbReference type="NCBI Taxonomy" id="860243"/>
    <lineage>
        <taxon>Bacteria</taxon>
        <taxon>Bacillati</taxon>
        <taxon>Actinomycetota</taxon>
        <taxon>Actinomycetes</taxon>
        <taxon>Propionibacteriales</taxon>
        <taxon>Nocardioidaceae</taxon>
        <taxon>Nocardioides</taxon>
    </lineage>
</organism>
<keyword evidence="3" id="KW-1185">Reference proteome</keyword>
<reference evidence="2 3" key="1">
    <citation type="submission" date="2020-07" db="EMBL/GenBank/DDBJ databases">
        <title>Sequencing the genomes of 1000 actinobacteria strains.</title>
        <authorList>
            <person name="Klenk H.-P."/>
        </authorList>
    </citation>
    <scope>NUCLEOTIDE SEQUENCE [LARGE SCALE GENOMIC DNA]</scope>
    <source>
        <strain evidence="2 3">DSM 26487</strain>
    </source>
</reference>
<feature type="signal peptide" evidence="1">
    <location>
        <begin position="1"/>
        <end position="31"/>
    </location>
</feature>
<protein>
    <recommendedName>
        <fullName evidence="4">Secreted protein</fullName>
    </recommendedName>
</protein>